<dbReference type="OrthoDB" id="980645at2"/>
<evidence type="ECO:0000313" key="2">
    <source>
        <dbReference type="Proteomes" id="UP000184522"/>
    </source>
</evidence>
<accession>A0A1M5KSL6</accession>
<protein>
    <submittedName>
        <fullName evidence="1">Uncharacterized protein</fullName>
    </submittedName>
</protein>
<reference evidence="2" key="1">
    <citation type="submission" date="2016-11" db="EMBL/GenBank/DDBJ databases">
        <authorList>
            <person name="Varghese N."/>
            <person name="Submissions S."/>
        </authorList>
    </citation>
    <scope>NUCLEOTIDE SEQUENCE [LARGE SCALE GENOMIC DNA]</scope>
    <source>
        <strain evidence="2">DSM 25330</strain>
    </source>
</reference>
<keyword evidence="2" id="KW-1185">Reference proteome</keyword>
<dbReference type="RefSeq" id="WP_083573296.1">
    <property type="nucleotide sequence ID" value="NZ_FQWS01000001.1"/>
</dbReference>
<proteinExistence type="predicted"/>
<dbReference type="EMBL" id="FQWS01000001">
    <property type="protein sequence ID" value="SHG55519.1"/>
    <property type="molecule type" value="Genomic_DNA"/>
</dbReference>
<name>A0A1M5KSL6_9FLAO</name>
<dbReference type="Proteomes" id="UP000184522">
    <property type="component" value="Unassembled WGS sequence"/>
</dbReference>
<dbReference type="AlphaFoldDB" id="A0A1M5KSL6"/>
<sequence>MKSVVLILVALTMLFKPFWPVVDYAANYDYIIKVLCENKDKPELKCNGKCYLSKQLAKEAQESEDMPFNSQDKIEIPVVLFCQSEENYEVSQLLITQTQQNYNNTQNCYSKLFCDITSPPPKIL</sequence>
<gene>
    <name evidence="1" type="ORF">SAMN05444148_0416</name>
</gene>
<evidence type="ECO:0000313" key="1">
    <source>
        <dbReference type="EMBL" id="SHG55519.1"/>
    </source>
</evidence>
<dbReference type="STRING" id="1089305.SAMN05444148_0416"/>
<organism evidence="1 2">
    <name type="scientific">Winogradskyella jejuensis</name>
    <dbReference type="NCBI Taxonomy" id="1089305"/>
    <lineage>
        <taxon>Bacteria</taxon>
        <taxon>Pseudomonadati</taxon>
        <taxon>Bacteroidota</taxon>
        <taxon>Flavobacteriia</taxon>
        <taxon>Flavobacteriales</taxon>
        <taxon>Flavobacteriaceae</taxon>
        <taxon>Winogradskyella</taxon>
    </lineage>
</organism>